<protein>
    <submittedName>
        <fullName evidence="3">Universal stress protein</fullName>
    </submittedName>
</protein>
<comment type="similarity">
    <text evidence="1">Belongs to the universal stress protein A family.</text>
</comment>
<evidence type="ECO:0000256" key="1">
    <source>
        <dbReference type="ARBA" id="ARBA00008791"/>
    </source>
</evidence>
<dbReference type="Pfam" id="PF00582">
    <property type="entry name" value="Usp"/>
    <property type="match status" value="2"/>
</dbReference>
<dbReference type="InterPro" id="IPR014729">
    <property type="entry name" value="Rossmann-like_a/b/a_fold"/>
</dbReference>
<evidence type="ECO:0000259" key="2">
    <source>
        <dbReference type="Pfam" id="PF00582"/>
    </source>
</evidence>
<dbReference type="EMBL" id="JBITMB010000015">
    <property type="protein sequence ID" value="MFI7445573.1"/>
    <property type="molecule type" value="Genomic_DNA"/>
</dbReference>
<name>A0ABW8AGN2_9ACTN</name>
<dbReference type="PRINTS" id="PR01438">
    <property type="entry name" value="UNVRSLSTRESS"/>
</dbReference>
<reference evidence="3 4" key="1">
    <citation type="submission" date="2024-10" db="EMBL/GenBank/DDBJ databases">
        <title>The Natural Products Discovery Center: Release of the First 8490 Sequenced Strains for Exploring Actinobacteria Biosynthetic Diversity.</title>
        <authorList>
            <person name="Kalkreuter E."/>
            <person name="Kautsar S.A."/>
            <person name="Yang D."/>
            <person name="Bader C.D."/>
            <person name="Teijaro C.N."/>
            <person name="Fluegel L."/>
            <person name="Davis C.M."/>
            <person name="Simpson J.R."/>
            <person name="Lauterbach L."/>
            <person name="Steele A.D."/>
            <person name="Gui C."/>
            <person name="Meng S."/>
            <person name="Li G."/>
            <person name="Viehrig K."/>
            <person name="Ye F."/>
            <person name="Su P."/>
            <person name="Kiefer A.F."/>
            <person name="Nichols A."/>
            <person name="Cepeda A.J."/>
            <person name="Yan W."/>
            <person name="Fan B."/>
            <person name="Jiang Y."/>
            <person name="Adhikari A."/>
            <person name="Zheng C.-J."/>
            <person name="Schuster L."/>
            <person name="Cowan T.M."/>
            <person name="Smanski M.J."/>
            <person name="Chevrette M.G."/>
            <person name="De Carvalho L.P.S."/>
            <person name="Shen B."/>
        </authorList>
    </citation>
    <scope>NUCLEOTIDE SEQUENCE [LARGE SCALE GENOMIC DNA]</scope>
    <source>
        <strain evidence="3 4">NPDC049503</strain>
    </source>
</reference>
<dbReference type="Proteomes" id="UP001612928">
    <property type="component" value="Unassembled WGS sequence"/>
</dbReference>
<evidence type="ECO:0000313" key="3">
    <source>
        <dbReference type="EMBL" id="MFI7445573.1"/>
    </source>
</evidence>
<accession>A0ABW8AGN2</accession>
<proteinExistence type="inferred from homology"/>
<evidence type="ECO:0000313" key="4">
    <source>
        <dbReference type="Proteomes" id="UP001612928"/>
    </source>
</evidence>
<dbReference type="Gene3D" id="3.40.50.620">
    <property type="entry name" value="HUPs"/>
    <property type="match status" value="2"/>
</dbReference>
<keyword evidence="4" id="KW-1185">Reference proteome</keyword>
<dbReference type="SUPFAM" id="SSF52402">
    <property type="entry name" value="Adenine nucleotide alpha hydrolases-like"/>
    <property type="match status" value="2"/>
</dbReference>
<dbReference type="PANTHER" id="PTHR46268:SF6">
    <property type="entry name" value="UNIVERSAL STRESS PROTEIN UP12"/>
    <property type="match status" value="1"/>
</dbReference>
<feature type="domain" description="UspA" evidence="2">
    <location>
        <begin position="2"/>
        <end position="136"/>
    </location>
</feature>
<gene>
    <name evidence="3" type="ORF">ACIBP5_36875</name>
</gene>
<feature type="domain" description="UspA" evidence="2">
    <location>
        <begin position="145"/>
        <end position="279"/>
    </location>
</feature>
<dbReference type="RefSeq" id="WP_397026036.1">
    <property type="nucleotide sequence ID" value="NZ_JBITMB010000015.1"/>
</dbReference>
<sequence length="290" mass="30732">MIVVGVDGSQPARAAVEWAVDDALRMREPLRIVHAVDRSPYQIAKFPAADWPDALVRAGEQILAEALAVARDRQPTVDVTTELGNGTAAVVLTGLDEQATEIVIGSRGHGGFAGALLGSVSDHVAGRARCPVVVVRGAPDQVRGQVVVGVDDTPEGEAALRHAFEQAAMRGATLRAVHAWQLPVHAFAPELAYDMDDVRTTQYQIIRSALERFEKEYPQVTVVEDVRSGHPVEALAEASAEADLVVVGSHGRGALGAVLLGSVSRGVLHHAHCPVAVVRTRPGNPPQPRT</sequence>
<dbReference type="PANTHER" id="PTHR46268">
    <property type="entry name" value="STRESS RESPONSE PROTEIN NHAX"/>
    <property type="match status" value="1"/>
</dbReference>
<comment type="caution">
    <text evidence="3">The sequence shown here is derived from an EMBL/GenBank/DDBJ whole genome shotgun (WGS) entry which is preliminary data.</text>
</comment>
<dbReference type="InterPro" id="IPR006016">
    <property type="entry name" value="UspA"/>
</dbReference>
<dbReference type="InterPro" id="IPR006015">
    <property type="entry name" value="Universal_stress_UspA"/>
</dbReference>
<organism evidence="3 4">
    <name type="scientific">Nonomuraea indica</name>
    <dbReference type="NCBI Taxonomy" id="1581193"/>
    <lineage>
        <taxon>Bacteria</taxon>
        <taxon>Bacillati</taxon>
        <taxon>Actinomycetota</taxon>
        <taxon>Actinomycetes</taxon>
        <taxon>Streptosporangiales</taxon>
        <taxon>Streptosporangiaceae</taxon>
        <taxon>Nonomuraea</taxon>
    </lineage>
</organism>